<feature type="region of interest" description="Disordered" evidence="2">
    <location>
        <begin position="916"/>
        <end position="983"/>
    </location>
</feature>
<organism evidence="4 5">
    <name type="scientific">Rhizophagus clarus</name>
    <dbReference type="NCBI Taxonomy" id="94130"/>
    <lineage>
        <taxon>Eukaryota</taxon>
        <taxon>Fungi</taxon>
        <taxon>Fungi incertae sedis</taxon>
        <taxon>Mucoromycota</taxon>
        <taxon>Glomeromycotina</taxon>
        <taxon>Glomeromycetes</taxon>
        <taxon>Glomerales</taxon>
        <taxon>Glomeraceae</taxon>
        <taxon>Rhizophagus</taxon>
    </lineage>
</organism>
<protein>
    <submittedName>
        <fullName evidence="4">Circumsporozoite protein-like isoform X2</fullName>
    </submittedName>
</protein>
<keyword evidence="3" id="KW-1133">Transmembrane helix</keyword>
<feature type="transmembrane region" description="Helical" evidence="3">
    <location>
        <begin position="821"/>
        <end position="842"/>
    </location>
</feature>
<keyword evidence="3" id="KW-0812">Transmembrane</keyword>
<accession>A0A8H3LPE8</accession>
<evidence type="ECO:0000313" key="4">
    <source>
        <dbReference type="EMBL" id="GES89746.1"/>
    </source>
</evidence>
<dbReference type="AlphaFoldDB" id="A0A8H3LPE8"/>
<sequence>MMNENDEMTEEFPDMMNGYNIFEEDTPTNENDVSGNLFINNRWFIPLIIAIFAIIIFNYHYSSPKHPFEFVDFDEFEIYSEKLKSTFDPFKLPYCNNSGQQNQSVITDLGLNEFCEIIEISKSTYAKMYSDGVWFFWEIEQCIRSILNRISNKSLFTFFINSNEKIIVNFVQESIESLKTFNSSIGKSYEITSIAESFRNSTHKQVIKAKIEARKLIFDECNLSLWNKFRNYIYSIFDERGNGLTCGTREDFLEDLDNDLRRIANILLNFKENLEIQSNYLHKLSDNIDFLESNKLEIQKINFIRKLLIFQLVTQGYEEIPNIMQKDKIFRSANIQEDNKERRNSYNLNRWRNYVIPLIVVILAIITYQYLPSYKVYEFTFEDVLKYAREFGYEFDKLPSNEEINKNIINCTSVALRIEQSVAFNDTGPELMADLNTFSSQLEVAKSSYTIMYTEGALFIWNFEQFINESLNYISNDSFMPLIWNNNLQSSIKESIEALKIFYSSVEKALEATSMAESFRKGTHKQVIRAKKEVQQFILSVDNPNFIKRIRYLIGSITDTTERNNLEVDYSIATEIDTLLTYLDSDLKRVAKILLGFKENLEKHSSFLLKLEASIEPLKKLKGNEREIKKVRELLDMIKENHKNFKARVNQVDNDNNKQKKYKVQYEYVNNNLNKTKKYVILDPSKKNSIISLNLLKNDDIDTNKISLKPVYLTRDVKIVFKLELNLLIGKEKIEKMILITVSEELNDQFYLGYDFLSSYTINKNDSTTKYNLIQLGQEIIEIEEIPDITNEDDIFGEGIQDIMNENDVINEENIPTENRWFNLTLNNFIIIISLIIAMFAISYQYIQVVKSSATDPSFTYLSPEHFLEFNFDGKFDESEELERTEQESNSFEILPVIRDITVECFNNIWNYPKSKEGSKKKNIKKKSTKRPTKQLTKRPTKRSTKKPTKKSMKQPLKRSTKISTKKLTNRSTKQSKKNKSKK</sequence>
<feature type="transmembrane region" description="Helical" evidence="3">
    <location>
        <begin position="43"/>
        <end position="61"/>
    </location>
</feature>
<reference evidence="4" key="1">
    <citation type="submission" date="2019-10" db="EMBL/GenBank/DDBJ databases">
        <title>Conservation and host-specific expression of non-tandemly repeated heterogenous ribosome RNA gene in arbuscular mycorrhizal fungi.</title>
        <authorList>
            <person name="Maeda T."/>
            <person name="Kobayashi Y."/>
            <person name="Nakagawa T."/>
            <person name="Ezawa T."/>
            <person name="Yamaguchi K."/>
            <person name="Bino T."/>
            <person name="Nishimoto Y."/>
            <person name="Shigenobu S."/>
            <person name="Kawaguchi M."/>
        </authorList>
    </citation>
    <scope>NUCLEOTIDE SEQUENCE</scope>
    <source>
        <strain evidence="4">HR1</strain>
    </source>
</reference>
<evidence type="ECO:0000256" key="2">
    <source>
        <dbReference type="SAM" id="MobiDB-lite"/>
    </source>
</evidence>
<dbReference type="Proteomes" id="UP000615446">
    <property type="component" value="Unassembled WGS sequence"/>
</dbReference>
<feature type="transmembrane region" description="Helical" evidence="3">
    <location>
        <begin position="351"/>
        <end position="371"/>
    </location>
</feature>
<feature type="compositionally biased region" description="Basic residues" evidence="2">
    <location>
        <begin position="921"/>
        <end position="983"/>
    </location>
</feature>
<name>A0A8H3LPE8_9GLOM</name>
<dbReference type="OrthoDB" id="2340846at2759"/>
<keyword evidence="1" id="KW-0175">Coiled coil</keyword>
<gene>
    <name evidence="4" type="ORF">RCL2_001663100</name>
</gene>
<feature type="coiled-coil region" evidence="1">
    <location>
        <begin position="621"/>
        <end position="655"/>
    </location>
</feature>
<evidence type="ECO:0000256" key="1">
    <source>
        <dbReference type="SAM" id="Coils"/>
    </source>
</evidence>
<proteinExistence type="predicted"/>
<dbReference type="EMBL" id="BLAL01000191">
    <property type="protein sequence ID" value="GES89746.1"/>
    <property type="molecule type" value="Genomic_DNA"/>
</dbReference>
<keyword evidence="3" id="KW-0472">Membrane</keyword>
<comment type="caution">
    <text evidence="4">The sequence shown here is derived from an EMBL/GenBank/DDBJ whole genome shotgun (WGS) entry which is preliminary data.</text>
</comment>
<evidence type="ECO:0000313" key="5">
    <source>
        <dbReference type="Proteomes" id="UP000615446"/>
    </source>
</evidence>
<evidence type="ECO:0000256" key="3">
    <source>
        <dbReference type="SAM" id="Phobius"/>
    </source>
</evidence>